<feature type="region of interest" description="Disordered" evidence="10">
    <location>
        <begin position="798"/>
        <end position="822"/>
    </location>
</feature>
<dbReference type="Pfam" id="PF25804">
    <property type="entry name" value="SYNE3"/>
    <property type="match status" value="1"/>
</dbReference>
<dbReference type="eggNOG" id="KOG0516">
    <property type="taxonomic scope" value="Eukaryota"/>
</dbReference>
<dbReference type="GO" id="GO:0005640">
    <property type="term" value="C:nuclear outer membrane"/>
    <property type="evidence" value="ECO:0007669"/>
    <property type="project" value="UniProtKB-SubCell"/>
</dbReference>
<dbReference type="SUPFAM" id="SSF46966">
    <property type="entry name" value="Spectrin repeat"/>
    <property type="match status" value="4"/>
</dbReference>
<evidence type="ECO:0000256" key="7">
    <source>
        <dbReference type="ARBA" id="ARBA00046312"/>
    </source>
</evidence>
<evidence type="ECO:0000256" key="10">
    <source>
        <dbReference type="SAM" id="MobiDB-lite"/>
    </source>
</evidence>
<evidence type="ECO:0000256" key="6">
    <source>
        <dbReference type="ARBA" id="ARBA00023242"/>
    </source>
</evidence>
<keyword evidence="6" id="KW-0539">Nucleus</keyword>
<proteinExistence type="inferred from homology"/>
<dbReference type="Ensembl" id="ENSGACT00000026644.2">
    <property type="protein sequence ID" value="ENSGACP00000026593.2"/>
    <property type="gene ID" value="ENSGACG00000020130.2"/>
</dbReference>
<organism evidence="13 14">
    <name type="scientific">Gasterosteus aculeatus aculeatus</name>
    <name type="common">three-spined stickleback</name>
    <dbReference type="NCBI Taxonomy" id="481459"/>
    <lineage>
        <taxon>Eukaryota</taxon>
        <taxon>Metazoa</taxon>
        <taxon>Chordata</taxon>
        <taxon>Craniata</taxon>
        <taxon>Vertebrata</taxon>
        <taxon>Euteleostomi</taxon>
        <taxon>Actinopterygii</taxon>
        <taxon>Neopterygii</taxon>
        <taxon>Teleostei</taxon>
        <taxon>Neoteleostei</taxon>
        <taxon>Acanthomorphata</taxon>
        <taxon>Eupercaria</taxon>
        <taxon>Perciformes</taxon>
        <taxon>Cottioidei</taxon>
        <taxon>Gasterosteales</taxon>
        <taxon>Gasterosteidae</taxon>
        <taxon>Gasterosteus</taxon>
    </lineage>
</organism>
<dbReference type="SMART" id="SM00150">
    <property type="entry name" value="SPEC"/>
    <property type="match status" value="3"/>
</dbReference>
<dbReference type="GeneTree" id="ENSGT00440000039367"/>
<feature type="domain" description="KASH" evidence="12">
    <location>
        <begin position="1021"/>
        <end position="1079"/>
    </location>
</feature>
<keyword evidence="5 8" id="KW-0472">Membrane</keyword>
<dbReference type="AlphaFoldDB" id="G3Q9M8"/>
<evidence type="ECO:0000256" key="5">
    <source>
        <dbReference type="ARBA" id="ARBA00023136"/>
    </source>
</evidence>
<evidence type="ECO:0000256" key="8">
    <source>
        <dbReference type="PROSITE-ProRule" id="PRU00385"/>
    </source>
</evidence>
<dbReference type="GO" id="GO:0051015">
    <property type="term" value="F:actin filament binding"/>
    <property type="evidence" value="ECO:0007669"/>
    <property type="project" value="TreeGrafter"/>
</dbReference>
<feature type="topological domain" description="Perinuclear space" evidence="8">
    <location>
        <begin position="1051"/>
        <end position="1079"/>
    </location>
</feature>
<comment type="similarity">
    <text evidence="1">Belongs to the nesprin family.</text>
</comment>
<accession>G3Q9M8</accession>
<feature type="transmembrane region" description="Helical" evidence="11">
    <location>
        <begin position="1030"/>
        <end position="1050"/>
    </location>
</feature>
<evidence type="ECO:0000256" key="3">
    <source>
        <dbReference type="ARBA" id="ARBA00022737"/>
    </source>
</evidence>
<keyword evidence="14" id="KW-1185">Reference proteome</keyword>
<keyword evidence="2 8" id="KW-0812">Transmembrane</keyword>
<dbReference type="STRING" id="69293.ENSGACP00000026593"/>
<feature type="topological domain" description="Cytoplasmic" evidence="8">
    <location>
        <begin position="1"/>
        <end position="1029"/>
    </location>
</feature>
<dbReference type="InterPro" id="IPR002017">
    <property type="entry name" value="Spectrin_repeat"/>
</dbReference>
<dbReference type="PANTHER" id="PTHR47535">
    <property type="entry name" value="MUSCLE-SPECIFIC PROTEIN 300 KDA, ISOFORM G"/>
    <property type="match status" value="1"/>
</dbReference>
<evidence type="ECO:0000256" key="11">
    <source>
        <dbReference type="SAM" id="Phobius"/>
    </source>
</evidence>
<dbReference type="OMA" id="ACCLEDQ"/>
<dbReference type="GO" id="GO:0034993">
    <property type="term" value="C:meiotic nuclear membrane microtubule tethering complex"/>
    <property type="evidence" value="ECO:0007669"/>
    <property type="project" value="TreeGrafter"/>
</dbReference>
<dbReference type="FunCoup" id="G3Q9M8">
    <property type="interactions" value="950"/>
</dbReference>
<keyword evidence="9" id="KW-0175">Coiled coil</keyword>
<evidence type="ECO:0000313" key="14">
    <source>
        <dbReference type="Proteomes" id="UP000007635"/>
    </source>
</evidence>
<reference evidence="13" key="2">
    <citation type="submission" date="2025-08" db="UniProtKB">
        <authorList>
            <consortium name="Ensembl"/>
        </authorList>
    </citation>
    <scope>IDENTIFICATION</scope>
</reference>
<dbReference type="Pfam" id="PF00435">
    <property type="entry name" value="Spectrin"/>
    <property type="match status" value="1"/>
</dbReference>
<protein>
    <submittedName>
        <fullName evidence="13">Spectrin repeat containing, nuclear envelope family member 3</fullName>
    </submittedName>
</protein>
<evidence type="ECO:0000256" key="4">
    <source>
        <dbReference type="ARBA" id="ARBA00022989"/>
    </source>
</evidence>
<reference evidence="13" key="3">
    <citation type="submission" date="2025-09" db="UniProtKB">
        <authorList>
            <consortium name="Ensembl"/>
        </authorList>
    </citation>
    <scope>IDENTIFICATION</scope>
</reference>
<feature type="compositionally biased region" description="Basic and acidic residues" evidence="10">
    <location>
        <begin position="802"/>
        <end position="822"/>
    </location>
</feature>
<sequence length="1079" mass="122240">MTQQEQQEFTESLEAALSWMRAIQKRLKANDNTQGPLEALQGRLRETEKIHQSEHEGRVKMDMALAAADNLLQNGDDELRNHTHTKLKDLKNLWEETTTYIIHCHSRIEWVWLHWSEYLKAHEEFELWLTSRQRSLDVVVELQLGAKEKLWQVDQQRVVVSDIHGQAALLERLLDEAGRAAQQDPGPQCGAPGPGAAAEAYSDVRDRAEERLSLLQRTAEEHQTYQGCVQRFQSWLLSKTTELTDLVEREDSAENKLKALQALDDSIAGEEKTLQHIEAVAEAVRGNTSPSGAEVVMEEAEELRLRWQRLRQGLFECEEGLRSSLDSHSQYVARCQRLGDDIGQLRVLLQGLDLELEEGREGRGHTDRTEEQMVGQWKKYTDVRNTLTGEESQVELLKAQLKELFRFSEDSRHLSDDVLAVVKEHQSVKCRATRLCSESESGLRSVLQDPLVAYRDWAHMVSQLLEASAEVTDFSHIDMLVQSIERLLKGSAQLQERLSLLQVKGHLLDSVFGPEGSDSLQGELGAAVRNRELLHAQLLQSKSRLQGSVSRSKDFGDAHELICCRLAALQDQLGAADGLQPDILAKKSQSDQFRVILKDLEDCEAPVTALETLVSSSQSNKAQYERLHAEWKHLHKAARVKVHDSEESISAHESFHDSLLNLEKWLMIMRQRLESFHSPPAEWSVEGRQHEAERALGEFPEKELQLQQMEVQGQAVLERTSEEGRVHILRDIRRLQESWFALYDTSLNLHRYRTSPAQSFSSQSNTLFIFVDAQTIFFSWLAHGAPLAVPCLPGCWTAPQSRRTDTPRRGEEARRERGQRPGGVVERRAAVRVISAWMNAWTAGPPSQETKWTLPPGELAAEQKHRPLLRPFSHSALPGRSCMMAEALPVVWGIFQGGTAEYQSRRREFEAWLSQENKLLSGICSSRGKALSTKEVRSQQDTLTALRAAVGRGHEQFQLLLQESPASDAGQAEDVRLEELRYRWMLYKSKLKDVGDLRSRAKVRAEPSCQHRGLKTLSFSAGLCRRVCRLALLLWLLLLALLLLALLLPLMDGGHSCSLSNNFARSFNIMLRYEGPPPT</sequence>
<dbReference type="Gene3D" id="1.20.58.60">
    <property type="match status" value="3"/>
</dbReference>
<dbReference type="InterPro" id="IPR012315">
    <property type="entry name" value="KASH"/>
</dbReference>
<dbReference type="InterPro" id="IPR052403">
    <property type="entry name" value="LINC-complex_assoc"/>
</dbReference>
<evidence type="ECO:0000256" key="9">
    <source>
        <dbReference type="SAM" id="Coils"/>
    </source>
</evidence>
<dbReference type="Pfam" id="PF10541">
    <property type="entry name" value="KASH"/>
    <property type="match status" value="1"/>
</dbReference>
<evidence type="ECO:0000256" key="1">
    <source>
        <dbReference type="ARBA" id="ARBA00008619"/>
    </source>
</evidence>
<feature type="coiled-coil region" evidence="9">
    <location>
        <begin position="198"/>
        <end position="263"/>
    </location>
</feature>
<dbReference type="InParanoid" id="G3Q9M8"/>
<name>G3Q9M8_GASAC</name>
<dbReference type="GO" id="GO:0005737">
    <property type="term" value="C:cytoplasm"/>
    <property type="evidence" value="ECO:0007669"/>
    <property type="project" value="TreeGrafter"/>
</dbReference>
<dbReference type="InterPro" id="IPR018159">
    <property type="entry name" value="Spectrin/alpha-actinin"/>
</dbReference>
<reference evidence="13 14" key="1">
    <citation type="journal article" date="2021" name="G3 (Bethesda)">
        <title>Improved contiguity of the threespine stickleback genome using long-read sequencing.</title>
        <authorList>
            <person name="Nath S."/>
            <person name="Shaw D.E."/>
            <person name="White M.A."/>
        </authorList>
    </citation>
    <scope>NUCLEOTIDE SEQUENCE [LARGE SCALE GENOMIC DNA]</scope>
    <source>
        <strain evidence="13 14">Lake Benthic</strain>
    </source>
</reference>
<dbReference type="InterPro" id="IPR057933">
    <property type="entry name" value="SYNE3_dom"/>
</dbReference>
<dbReference type="Bgee" id="ENSGACG00000020130">
    <property type="expression patterns" value="Expressed in spleen and 10 other cell types or tissues"/>
</dbReference>
<dbReference type="SMART" id="SM01249">
    <property type="entry name" value="KASH"/>
    <property type="match status" value="1"/>
</dbReference>
<dbReference type="InterPro" id="IPR057932">
    <property type="entry name" value="Spectrin_SYNE1_3"/>
</dbReference>
<evidence type="ECO:0000313" key="13">
    <source>
        <dbReference type="Ensembl" id="ENSGACP00000026593.2"/>
    </source>
</evidence>
<dbReference type="PANTHER" id="PTHR47535:SF2">
    <property type="entry name" value="NESPRIN-3"/>
    <property type="match status" value="1"/>
</dbReference>
<evidence type="ECO:0000259" key="12">
    <source>
        <dbReference type="PROSITE" id="PS51049"/>
    </source>
</evidence>
<dbReference type="PROSITE" id="PS51049">
    <property type="entry name" value="KASH"/>
    <property type="match status" value="1"/>
</dbReference>
<dbReference type="GO" id="GO:0007097">
    <property type="term" value="P:nuclear migration"/>
    <property type="evidence" value="ECO:0007669"/>
    <property type="project" value="TreeGrafter"/>
</dbReference>
<evidence type="ECO:0000256" key="2">
    <source>
        <dbReference type="ARBA" id="ARBA00022692"/>
    </source>
</evidence>
<dbReference type="Pfam" id="PF25803">
    <property type="entry name" value="Spectrin_SYNE1_2"/>
    <property type="match status" value="1"/>
</dbReference>
<keyword evidence="4 11" id="KW-1133">Transmembrane helix</keyword>
<comment type="subcellular location">
    <subcellularLocation>
        <location evidence="7">Nucleus outer membrane</location>
        <topology evidence="7">Single-pass type IV membrane protein</topology>
    </subcellularLocation>
</comment>
<dbReference type="Proteomes" id="UP000007635">
    <property type="component" value="Chromosome XV"/>
</dbReference>
<keyword evidence="3" id="KW-0677">Repeat</keyword>